<dbReference type="Pfam" id="PF00161">
    <property type="entry name" value="RIP"/>
    <property type="match status" value="1"/>
</dbReference>
<evidence type="ECO:0000256" key="4">
    <source>
        <dbReference type="SAM" id="SignalP"/>
    </source>
</evidence>
<evidence type="ECO:0000256" key="3">
    <source>
        <dbReference type="RuleBase" id="RU004915"/>
    </source>
</evidence>
<dbReference type="PRINTS" id="PR00396">
    <property type="entry name" value="SHIGARICIN"/>
</dbReference>
<dbReference type="Gene3D" id="2.80.10.50">
    <property type="match status" value="2"/>
</dbReference>
<dbReference type="GO" id="GO:0090729">
    <property type="term" value="F:toxin activity"/>
    <property type="evidence" value="ECO:0007669"/>
    <property type="project" value="UniProtKB-KW"/>
</dbReference>
<dbReference type="GO" id="GO:0030598">
    <property type="term" value="F:rRNA N-glycosylase activity"/>
    <property type="evidence" value="ECO:0007669"/>
    <property type="project" value="UniProtKB-EC"/>
</dbReference>
<reference evidence="6" key="1">
    <citation type="submission" date="2023-02" db="EMBL/GenBank/DDBJ databases">
        <title>Genome of toxic invasive species Heracleum sosnowskyi carries increased number of genes despite the absence of recent whole-genome duplications.</title>
        <authorList>
            <person name="Schelkunov M."/>
            <person name="Shtratnikova V."/>
            <person name="Makarenko M."/>
            <person name="Klepikova A."/>
            <person name="Omelchenko D."/>
            <person name="Novikova G."/>
            <person name="Obukhova E."/>
            <person name="Bogdanov V."/>
            <person name="Penin A."/>
            <person name="Logacheva M."/>
        </authorList>
    </citation>
    <scope>NUCLEOTIDE SEQUENCE</scope>
    <source>
        <strain evidence="6">Hsosn_3</strain>
        <tissue evidence="6">Leaf</tissue>
    </source>
</reference>
<dbReference type="PANTHER" id="PTHR33453:SF34">
    <property type="entry name" value="RIBOSOME-INACTIVATING PROTEIN"/>
    <property type="match status" value="1"/>
</dbReference>
<keyword evidence="4" id="KW-0732">Signal</keyword>
<dbReference type="EMBL" id="JAUIZM010000006">
    <property type="protein sequence ID" value="KAK1378245.1"/>
    <property type="molecule type" value="Genomic_DNA"/>
</dbReference>
<keyword evidence="3" id="KW-0378">Hydrolase</keyword>
<dbReference type="AlphaFoldDB" id="A0AAD8I439"/>
<feature type="signal peptide" evidence="4">
    <location>
        <begin position="1"/>
        <end position="26"/>
    </location>
</feature>
<feature type="domain" description="Ricin B lectin" evidence="5">
    <location>
        <begin position="299"/>
        <end position="429"/>
    </location>
</feature>
<comment type="caution">
    <text evidence="6">The sequence shown here is derived from an EMBL/GenBank/DDBJ whole genome shotgun (WGS) entry which is preliminary data.</text>
</comment>
<organism evidence="6 7">
    <name type="scientific">Heracleum sosnowskyi</name>
    <dbReference type="NCBI Taxonomy" id="360622"/>
    <lineage>
        <taxon>Eukaryota</taxon>
        <taxon>Viridiplantae</taxon>
        <taxon>Streptophyta</taxon>
        <taxon>Embryophyta</taxon>
        <taxon>Tracheophyta</taxon>
        <taxon>Spermatophyta</taxon>
        <taxon>Magnoliopsida</taxon>
        <taxon>eudicotyledons</taxon>
        <taxon>Gunneridae</taxon>
        <taxon>Pentapetalae</taxon>
        <taxon>asterids</taxon>
        <taxon>campanulids</taxon>
        <taxon>Apiales</taxon>
        <taxon>Apiaceae</taxon>
        <taxon>Apioideae</taxon>
        <taxon>apioid superclade</taxon>
        <taxon>Tordylieae</taxon>
        <taxon>Tordyliinae</taxon>
        <taxon>Heracleum</taxon>
    </lineage>
</organism>
<dbReference type="SUPFAM" id="SSF50370">
    <property type="entry name" value="Ricin B-like lectins"/>
    <property type="match status" value="2"/>
</dbReference>
<dbReference type="SMART" id="SM00458">
    <property type="entry name" value="RICIN"/>
    <property type="match status" value="2"/>
</dbReference>
<proteinExistence type="inferred from homology"/>
<comment type="subunit">
    <text evidence="3">Might form dimers or tetramers of disulfide-linked A and B chains.</text>
</comment>
<keyword evidence="1" id="KW-1015">Disulfide bond</keyword>
<dbReference type="Gene3D" id="3.40.420.10">
    <property type="entry name" value="Ricin (A subunit), domain 1"/>
    <property type="match status" value="1"/>
</dbReference>
<feature type="chain" id="PRO_5042053876" description="Ribosome-inactivating protein" evidence="4">
    <location>
        <begin position="27"/>
        <end position="550"/>
    </location>
</feature>
<keyword evidence="3" id="KW-0652">Protein synthesis inhibitor</keyword>
<dbReference type="InterPro" id="IPR035992">
    <property type="entry name" value="Ricin_B-like_lectins"/>
</dbReference>
<feature type="domain" description="Ricin B lectin" evidence="5">
    <location>
        <begin position="433"/>
        <end position="547"/>
    </location>
</feature>
<evidence type="ECO:0000313" key="6">
    <source>
        <dbReference type="EMBL" id="KAK1378245.1"/>
    </source>
</evidence>
<dbReference type="Gene3D" id="4.10.470.10">
    <property type="entry name" value="Ricin (A Subunit), domain 2"/>
    <property type="match status" value="1"/>
</dbReference>
<keyword evidence="7" id="KW-1185">Reference proteome</keyword>
<dbReference type="CDD" id="cd23443">
    <property type="entry name" value="beta-trefoil_Ricin_RIPs_II_rpt1"/>
    <property type="match status" value="1"/>
</dbReference>
<dbReference type="PROSITE" id="PS50231">
    <property type="entry name" value="RICIN_B_LECTIN"/>
    <property type="match status" value="2"/>
</dbReference>
<accession>A0AAD8I439</accession>
<dbReference type="InterPro" id="IPR016138">
    <property type="entry name" value="Ribosome_inactivat_prot_sub1"/>
</dbReference>
<dbReference type="InterPro" id="IPR016139">
    <property type="entry name" value="Ribosome_inactivat_prot_sub2"/>
</dbReference>
<dbReference type="InterPro" id="IPR000772">
    <property type="entry name" value="Ricin_B_lectin"/>
</dbReference>
<comment type="catalytic activity">
    <reaction evidence="3">
        <text>Endohydrolysis of the N-glycosidic bond at one specific adenosine on the 28S rRNA.</text>
        <dbReference type="EC" id="3.2.2.22"/>
    </reaction>
</comment>
<dbReference type="Proteomes" id="UP001237642">
    <property type="component" value="Unassembled WGS sequence"/>
</dbReference>
<evidence type="ECO:0000259" key="5">
    <source>
        <dbReference type="SMART" id="SM00458"/>
    </source>
</evidence>
<dbReference type="InterPro" id="IPR001574">
    <property type="entry name" value="Ribosome_inactivat_prot"/>
</dbReference>
<dbReference type="InterPro" id="IPR036041">
    <property type="entry name" value="Ribosome-inact_prot_sf"/>
</dbReference>
<evidence type="ECO:0000256" key="1">
    <source>
        <dbReference type="ARBA" id="ARBA00023157"/>
    </source>
</evidence>
<dbReference type="GO" id="GO:0006952">
    <property type="term" value="P:defense response"/>
    <property type="evidence" value="ECO:0007669"/>
    <property type="project" value="UniProtKB-KW"/>
</dbReference>
<reference evidence="6" key="2">
    <citation type="submission" date="2023-05" db="EMBL/GenBank/DDBJ databases">
        <authorList>
            <person name="Schelkunov M.I."/>
        </authorList>
    </citation>
    <scope>NUCLEOTIDE SEQUENCE</scope>
    <source>
        <strain evidence="6">Hsosn_3</strain>
        <tissue evidence="6">Leaf</tissue>
    </source>
</reference>
<keyword evidence="3" id="KW-0611">Plant defense</keyword>
<gene>
    <name evidence="6" type="ORF">POM88_024989</name>
</gene>
<dbReference type="GO" id="GO:0017148">
    <property type="term" value="P:negative regulation of translation"/>
    <property type="evidence" value="ECO:0007669"/>
    <property type="project" value="UniProtKB-KW"/>
</dbReference>
<keyword evidence="2" id="KW-0325">Glycoprotein</keyword>
<dbReference type="SUPFAM" id="SSF56371">
    <property type="entry name" value="Ribosome inactivating proteins (RIP)"/>
    <property type="match status" value="1"/>
</dbReference>
<dbReference type="EC" id="3.2.2.22" evidence="3"/>
<name>A0AAD8I439_9APIA</name>
<comment type="similarity">
    <text evidence="3">Belongs to the ribosome-inactivating protein family.</text>
</comment>
<keyword evidence="3" id="KW-0800">Toxin</keyword>
<evidence type="ECO:0000256" key="2">
    <source>
        <dbReference type="ARBA" id="ARBA00023180"/>
    </source>
</evidence>
<protein>
    <recommendedName>
        <fullName evidence="3">Ribosome-inactivating protein</fullName>
    </recommendedName>
    <component>
        <recommendedName>
            <fullName evidence="3">Ribosome-inactivating protein chain A</fullName>
        </recommendedName>
        <alternativeName>
            <fullName evidence="3">rRNA N-glycosidase</fullName>
            <ecNumber evidence="3">3.2.2.22</ecNumber>
        </alternativeName>
    </component>
    <component>
        <recommendedName>
            <fullName evidence="3">Ribosome-inactivating protein chain B</fullName>
        </recommendedName>
    </component>
</protein>
<comment type="function">
    <text evidence="3">The A chain is responsible for inhibiting protein synthesis through the catalytic inactivation of 60S ribosomal subunits by removing adenine from position 4,324 of 28S rRNA. The B chain binds to cell receptors and probably facilitates the entry into the cell of the A chain; B chains are also responsible for cell agglutination (lectin activity).</text>
</comment>
<dbReference type="Pfam" id="PF00652">
    <property type="entry name" value="Ricin_B_lectin"/>
    <property type="match status" value="2"/>
</dbReference>
<dbReference type="PANTHER" id="PTHR33453">
    <property type="match status" value="1"/>
</dbReference>
<sequence>MSITLLRFFVFAFAAAWLASSICVNALRPKYFCVVPFYVRGASETTYGDFIQKLRYEMGSQATIYGIPQLREASSWTSADADRYVLVTLYNSAGASITVAIDKVNVNLVGFRVGYDSYFFPSHYGPETSNLFTGTKRYLIHFNETYSDMEKAAGTTRKSIKLGMRELDKAIQALYDKQFSAWASSLLIVIQMIPEAVRYRYVEKLVLQYISDVESDVFLPTAAMIAFEDNWISLCNRITNSIGGLIYPPFMLPDGSNQEVPITSVFLTLRLNIGVILFFCHPATSVPPFASTCQNIPEYTVMIRGRNKYCVDVELNNFNDGDSIILYPCKSLHNETYAANQLWTIKKDGTIQSGGKCLYASGLTAGQYVNIHNCATAPVPDAIKWKINDNGNIENLKYGLVLSAFHGSVYSKLTLETNTYASSQGWRLGNNTEPVVTPIVGFESKCMHTGTLKLVQCTNTNVEKWELYPDGTVRPSTNTVYCITSKPSETGDTSCSGGNGERWLFNLDGSISDASNTHVLQVNKTYNTETGVRSADSPTDRQTWSINTLY</sequence>
<evidence type="ECO:0000313" key="7">
    <source>
        <dbReference type="Proteomes" id="UP001237642"/>
    </source>
</evidence>
<dbReference type="InterPro" id="IPR017989">
    <property type="entry name" value="Ribosome_inactivat_1/2"/>
</dbReference>